<name>A0A2T0APF8_9CLOT</name>
<sequence>MLALVIIIAMISVSVSITCYRYSIIKAKETMKKINRPDLIQMRRVEEHDRISK</sequence>
<feature type="transmembrane region" description="Helical" evidence="1">
    <location>
        <begin position="6"/>
        <end position="24"/>
    </location>
</feature>
<organism evidence="2 3">
    <name type="scientific">Clostridium thermopalmarium DSM 5974</name>
    <dbReference type="NCBI Taxonomy" id="1121340"/>
    <lineage>
        <taxon>Bacteria</taxon>
        <taxon>Bacillati</taxon>
        <taxon>Bacillota</taxon>
        <taxon>Clostridia</taxon>
        <taxon>Eubacteriales</taxon>
        <taxon>Clostridiaceae</taxon>
        <taxon>Clostridium</taxon>
    </lineage>
</organism>
<keyword evidence="3" id="KW-1185">Reference proteome</keyword>
<comment type="caution">
    <text evidence="2">The sequence shown here is derived from an EMBL/GenBank/DDBJ whole genome shotgun (WGS) entry which is preliminary data.</text>
</comment>
<dbReference type="Proteomes" id="UP000239614">
    <property type="component" value="Unassembled WGS sequence"/>
</dbReference>
<proteinExistence type="predicted"/>
<dbReference type="EMBL" id="PVXN01000053">
    <property type="protein sequence ID" value="PRR70899.1"/>
    <property type="molecule type" value="Genomic_DNA"/>
</dbReference>
<protein>
    <submittedName>
        <fullName evidence="2">Uncharacterized protein</fullName>
    </submittedName>
</protein>
<dbReference type="AlphaFoldDB" id="A0A2T0APF8"/>
<gene>
    <name evidence="2" type="ORF">CPAL_19890</name>
</gene>
<evidence type="ECO:0000313" key="3">
    <source>
        <dbReference type="Proteomes" id="UP000239614"/>
    </source>
</evidence>
<keyword evidence="1" id="KW-1133">Transmembrane helix</keyword>
<reference evidence="2 3" key="1">
    <citation type="submission" date="2018-03" db="EMBL/GenBank/DDBJ databases">
        <title>Genome sequence of Clostridium thermopalmarium DSM 5974.</title>
        <authorList>
            <person name="Poehlein A."/>
            <person name="Daniel R."/>
        </authorList>
    </citation>
    <scope>NUCLEOTIDE SEQUENCE [LARGE SCALE GENOMIC DNA]</scope>
    <source>
        <strain evidence="2 3">DSM 5974</strain>
    </source>
</reference>
<keyword evidence="1" id="KW-0812">Transmembrane</keyword>
<dbReference type="RefSeq" id="WP_165815320.1">
    <property type="nucleotide sequence ID" value="NZ_PVXN01000053.1"/>
</dbReference>
<evidence type="ECO:0000313" key="2">
    <source>
        <dbReference type="EMBL" id="PRR70899.1"/>
    </source>
</evidence>
<keyword evidence="1" id="KW-0472">Membrane</keyword>
<accession>A0A2T0APF8</accession>
<evidence type="ECO:0000256" key="1">
    <source>
        <dbReference type="SAM" id="Phobius"/>
    </source>
</evidence>